<gene>
    <name evidence="2" type="ORF">N1F79_14985</name>
</gene>
<dbReference type="InterPro" id="IPR016187">
    <property type="entry name" value="CTDL_fold"/>
</dbReference>
<dbReference type="InterPro" id="IPR001304">
    <property type="entry name" value="C-type_lectin-like"/>
</dbReference>
<dbReference type="InterPro" id="IPR016186">
    <property type="entry name" value="C-type_lectin-like/link_sf"/>
</dbReference>
<evidence type="ECO:0000259" key="1">
    <source>
        <dbReference type="PROSITE" id="PS50041"/>
    </source>
</evidence>
<dbReference type="InterPro" id="IPR050801">
    <property type="entry name" value="Ca-Dep_Lectins_ImmuneDev"/>
</dbReference>
<dbReference type="PROSITE" id="PS50041">
    <property type="entry name" value="C_TYPE_LECTIN_2"/>
    <property type="match status" value="1"/>
</dbReference>
<dbReference type="Gene3D" id="3.10.100.10">
    <property type="entry name" value="Mannose-Binding Protein A, subunit A"/>
    <property type="match status" value="1"/>
</dbReference>
<evidence type="ECO:0000313" key="3">
    <source>
        <dbReference type="Proteomes" id="UP001337305"/>
    </source>
</evidence>
<evidence type="ECO:0000313" key="2">
    <source>
        <dbReference type="EMBL" id="MEF3834441.1"/>
    </source>
</evidence>
<protein>
    <recommendedName>
        <fullName evidence="1">C-type lectin domain-containing protein</fullName>
    </recommendedName>
</protein>
<reference evidence="2 3" key="1">
    <citation type="submission" date="2022-09" db="EMBL/GenBank/DDBJ databases">
        <title>Genome sequencing of Flavivirga sp. MEBiC05379.</title>
        <authorList>
            <person name="Oh H.-M."/>
            <person name="Kwon K.K."/>
            <person name="Park M.J."/>
            <person name="Yang S.-H."/>
        </authorList>
    </citation>
    <scope>NUCLEOTIDE SEQUENCE [LARGE SCALE GENOMIC DNA]</scope>
    <source>
        <strain evidence="2 3">MEBiC05379</strain>
    </source>
</reference>
<organism evidence="2 3">
    <name type="scientific">Flavivirga spongiicola</name>
    <dbReference type="NCBI Taxonomy" id="421621"/>
    <lineage>
        <taxon>Bacteria</taxon>
        <taxon>Pseudomonadati</taxon>
        <taxon>Bacteroidota</taxon>
        <taxon>Flavobacteriia</taxon>
        <taxon>Flavobacteriales</taxon>
        <taxon>Flavobacteriaceae</taxon>
        <taxon>Flavivirga</taxon>
    </lineage>
</organism>
<proteinExistence type="predicted"/>
<dbReference type="SMART" id="SM00034">
    <property type="entry name" value="CLECT"/>
    <property type="match status" value="1"/>
</dbReference>
<dbReference type="PANTHER" id="PTHR22801">
    <property type="entry name" value="LITHOSTATHINE"/>
    <property type="match status" value="1"/>
</dbReference>
<sequence>MKDIQNLTIYFCLLLISFFSCQLIAQEIPSDAVLFKGHYYKVYDNQCSWHEAVKKCEALGGILASIKSKEVDDFIFKLSSGKCLWIGASDEIVEGEWLWRDGSKMGYKHWAPEEPDNWKGKEDWSVIGWPGERFKNGRWGDTVADERLPITGFICEWESS</sequence>
<dbReference type="EMBL" id="JAODOP010000004">
    <property type="protein sequence ID" value="MEF3834441.1"/>
    <property type="molecule type" value="Genomic_DNA"/>
</dbReference>
<dbReference type="RefSeq" id="WP_303306765.1">
    <property type="nucleotide sequence ID" value="NZ_JAODOP010000004.1"/>
</dbReference>
<keyword evidence="3" id="KW-1185">Reference proteome</keyword>
<name>A0ABU7XUN3_9FLAO</name>
<dbReference type="PROSITE" id="PS51257">
    <property type="entry name" value="PROKAR_LIPOPROTEIN"/>
    <property type="match status" value="1"/>
</dbReference>
<feature type="domain" description="C-type lectin" evidence="1">
    <location>
        <begin position="35"/>
        <end position="141"/>
    </location>
</feature>
<dbReference type="Proteomes" id="UP001337305">
    <property type="component" value="Unassembled WGS sequence"/>
</dbReference>
<comment type="caution">
    <text evidence="2">The sequence shown here is derived from an EMBL/GenBank/DDBJ whole genome shotgun (WGS) entry which is preliminary data.</text>
</comment>
<dbReference type="Pfam" id="PF00059">
    <property type="entry name" value="Lectin_C"/>
    <property type="match status" value="1"/>
</dbReference>
<dbReference type="PANTHER" id="PTHR22801:SF63">
    <property type="entry name" value="C-TYPE LECTIN DOMAIN-CONTAINING PROTEIN"/>
    <property type="match status" value="1"/>
</dbReference>
<accession>A0ABU7XUN3</accession>
<dbReference type="SUPFAM" id="SSF56436">
    <property type="entry name" value="C-type lectin-like"/>
    <property type="match status" value="1"/>
</dbReference>